<dbReference type="AlphaFoldDB" id="A0A919RZP5"/>
<dbReference type="InterPro" id="IPR029052">
    <property type="entry name" value="Metallo-depent_PP-like"/>
</dbReference>
<comment type="caution">
    <text evidence="4">The sequence shown here is derived from an EMBL/GenBank/DDBJ whole genome shotgun (WGS) entry which is preliminary data.</text>
</comment>
<reference evidence="4" key="1">
    <citation type="submission" date="2021-03" db="EMBL/GenBank/DDBJ databases">
        <title>Taxonomic study of Clostridium polyendosporum from meadow-gley soil under rice.</title>
        <authorList>
            <person name="Kobayashi H."/>
            <person name="Tanizawa Y."/>
            <person name="Yagura M."/>
        </authorList>
    </citation>
    <scope>NUCLEOTIDE SEQUENCE</scope>
    <source>
        <strain evidence="4">JCM 30710</strain>
    </source>
</reference>
<organism evidence="4 5">
    <name type="scientific">Clostridium polyendosporum</name>
    <dbReference type="NCBI Taxonomy" id="69208"/>
    <lineage>
        <taxon>Bacteria</taxon>
        <taxon>Bacillati</taxon>
        <taxon>Bacillota</taxon>
        <taxon>Clostridia</taxon>
        <taxon>Eubacteriales</taxon>
        <taxon>Clostridiaceae</taxon>
        <taxon>Clostridium</taxon>
    </lineage>
</organism>
<evidence type="ECO:0000313" key="5">
    <source>
        <dbReference type="Proteomes" id="UP000679179"/>
    </source>
</evidence>
<dbReference type="Gene3D" id="3.60.21.10">
    <property type="match status" value="1"/>
</dbReference>
<keyword evidence="5" id="KW-1185">Reference proteome</keyword>
<dbReference type="SMART" id="SM00854">
    <property type="entry name" value="PGA_cap"/>
    <property type="match status" value="1"/>
</dbReference>
<feature type="signal peptide" evidence="2">
    <location>
        <begin position="1"/>
        <end position="19"/>
    </location>
</feature>
<dbReference type="PANTHER" id="PTHR33393">
    <property type="entry name" value="POLYGLUTAMINE SYNTHESIS ACCESSORY PROTEIN RV0574C-RELATED"/>
    <property type="match status" value="1"/>
</dbReference>
<dbReference type="RefSeq" id="WP_212903888.1">
    <property type="nucleotide sequence ID" value="NZ_BOPZ01000014.1"/>
</dbReference>
<evidence type="ECO:0000256" key="2">
    <source>
        <dbReference type="SAM" id="SignalP"/>
    </source>
</evidence>
<name>A0A919RZP5_9CLOT</name>
<dbReference type="InterPro" id="IPR019079">
    <property type="entry name" value="Capsule_synth_CapA"/>
</dbReference>
<evidence type="ECO:0000313" key="4">
    <source>
        <dbReference type="EMBL" id="GIM29182.1"/>
    </source>
</evidence>
<dbReference type="Pfam" id="PF09587">
    <property type="entry name" value="PGA_cap"/>
    <property type="match status" value="1"/>
</dbReference>
<protein>
    <submittedName>
        <fullName evidence="4">Capsule biosynthesis protein</fullName>
    </submittedName>
</protein>
<dbReference type="CDD" id="cd07381">
    <property type="entry name" value="MPP_CapA"/>
    <property type="match status" value="1"/>
</dbReference>
<accession>A0A919RZP5</accession>
<keyword evidence="2" id="KW-0732">Signal</keyword>
<dbReference type="EMBL" id="BOPZ01000014">
    <property type="protein sequence ID" value="GIM29182.1"/>
    <property type="molecule type" value="Genomic_DNA"/>
</dbReference>
<feature type="domain" description="Capsule synthesis protein CapA" evidence="3">
    <location>
        <begin position="62"/>
        <end position="326"/>
    </location>
</feature>
<sequence>MYKKLILLILSLMIGVTLSGCFNDQGKKTKEGDQAVEAAKINSTEKLEEAKEVEEERVETINLSSVGDILIHNTVFWAAYDEKSKSYDFKPQFKYVKKYLEKSDLTIANLETTLGGAERAYSGYPTFNTPDEIVDALKDSGVDVLTASNNHRMDTGEAGFFRTVRVVREKGLEIVGVKASNDEKSYIIKDIKGIKVGIANFSYQDGKINGLRTVNGIPVPKNIDPLIDLIDFSNLDETYKKLENRVSEMKKDGAEVLVFSMHWGNEYQRTQSKEQQLVAKKLADLGVDVIFGGHPHVLEPMDFIHSDISGKDTFIIYSQGNFISSQRQSRYTEDGIIVNVAIKKNFKTGKIEITYSDYMPTWVKKSTVNGKLSYEIIPTEDVINGAIIAGLTSEEKQIIQESSADTKKLMEKYTTKCSVEPVLK</sequence>
<gene>
    <name evidence="4" type="ORF">CPJCM30710_18480</name>
</gene>
<comment type="similarity">
    <text evidence="1">Belongs to the CapA family.</text>
</comment>
<dbReference type="Proteomes" id="UP000679179">
    <property type="component" value="Unassembled WGS sequence"/>
</dbReference>
<evidence type="ECO:0000259" key="3">
    <source>
        <dbReference type="SMART" id="SM00854"/>
    </source>
</evidence>
<evidence type="ECO:0000256" key="1">
    <source>
        <dbReference type="ARBA" id="ARBA00005662"/>
    </source>
</evidence>
<dbReference type="PANTHER" id="PTHR33393:SF12">
    <property type="entry name" value="CAPSULE BIOSYNTHESIS PROTEIN CAPA"/>
    <property type="match status" value="1"/>
</dbReference>
<proteinExistence type="inferred from homology"/>
<feature type="chain" id="PRO_5038933167" evidence="2">
    <location>
        <begin position="20"/>
        <end position="424"/>
    </location>
</feature>
<dbReference type="SUPFAM" id="SSF56300">
    <property type="entry name" value="Metallo-dependent phosphatases"/>
    <property type="match status" value="1"/>
</dbReference>
<dbReference type="PROSITE" id="PS51257">
    <property type="entry name" value="PROKAR_LIPOPROTEIN"/>
    <property type="match status" value="1"/>
</dbReference>
<dbReference type="InterPro" id="IPR052169">
    <property type="entry name" value="CW_Biosynth-Accessory"/>
</dbReference>